<proteinExistence type="predicted"/>
<dbReference type="AlphaFoldDB" id="A0A161J718"/>
<dbReference type="EMBL" id="CP014841">
    <property type="protein sequence ID" value="AND67959.1"/>
    <property type="molecule type" value="Genomic_DNA"/>
</dbReference>
<dbReference type="InterPro" id="IPR052543">
    <property type="entry name" value="HTH_Metal-responsive_Reg"/>
</dbReference>
<dbReference type="KEGG" id="dtx:ATSB10_05050"/>
<reference evidence="2 3" key="1">
    <citation type="submission" date="2016-02" db="EMBL/GenBank/DDBJ databases">
        <title>Complete genome sequencing and analysis of ATSB10, Dyella thiooxydans isolated from rhizosphere soil of sunflower (Helianthus annuus L.).</title>
        <authorList>
            <person name="Lee Y."/>
            <person name="Hwangbo K."/>
            <person name="Chung H."/>
            <person name="Yoo J."/>
            <person name="Kim K.Y."/>
            <person name="Sa T.M."/>
            <person name="Um Y."/>
            <person name="Madhaiyan M."/>
        </authorList>
    </citation>
    <scope>NUCLEOTIDE SEQUENCE [LARGE SCALE GENOMIC DNA]</scope>
    <source>
        <strain evidence="2 3">ATSB10</strain>
    </source>
</reference>
<dbReference type="PANTHER" id="PTHR39168:SF1">
    <property type="entry name" value="TRANSCRIPTIONAL REGULATORY PROTEIN"/>
    <property type="match status" value="1"/>
</dbReference>
<feature type="domain" description="HTH arsR-type" evidence="1">
    <location>
        <begin position="25"/>
        <end position="120"/>
    </location>
</feature>
<dbReference type="GO" id="GO:0046686">
    <property type="term" value="P:response to cadmium ion"/>
    <property type="evidence" value="ECO:0007669"/>
    <property type="project" value="TreeGrafter"/>
</dbReference>
<dbReference type="SMART" id="SM00418">
    <property type="entry name" value="HTH_ARSR"/>
    <property type="match status" value="1"/>
</dbReference>
<dbReference type="Pfam" id="PF12802">
    <property type="entry name" value="MarR_2"/>
    <property type="match status" value="1"/>
</dbReference>
<organism evidence="2 3">
    <name type="scientific">Dyella thiooxydans</name>
    <dbReference type="NCBI Taxonomy" id="445710"/>
    <lineage>
        <taxon>Bacteria</taxon>
        <taxon>Pseudomonadati</taxon>
        <taxon>Pseudomonadota</taxon>
        <taxon>Gammaproteobacteria</taxon>
        <taxon>Lysobacterales</taxon>
        <taxon>Rhodanobacteraceae</taxon>
        <taxon>Dyella</taxon>
    </lineage>
</organism>
<dbReference type="SUPFAM" id="SSF46785">
    <property type="entry name" value="Winged helix' DNA-binding domain"/>
    <property type="match status" value="1"/>
</dbReference>
<dbReference type="CDD" id="cd00090">
    <property type="entry name" value="HTH_ARSR"/>
    <property type="match status" value="1"/>
</dbReference>
<dbReference type="InterPro" id="IPR001845">
    <property type="entry name" value="HTH_ArsR_DNA-bd_dom"/>
</dbReference>
<dbReference type="GO" id="GO:0010288">
    <property type="term" value="P:response to lead ion"/>
    <property type="evidence" value="ECO:0007669"/>
    <property type="project" value="TreeGrafter"/>
</dbReference>
<dbReference type="GO" id="GO:0032791">
    <property type="term" value="F:lead ion binding"/>
    <property type="evidence" value="ECO:0007669"/>
    <property type="project" value="TreeGrafter"/>
</dbReference>
<keyword evidence="3" id="KW-1185">Reference proteome</keyword>
<sequence length="252" mass="27385">MVAVPGGRRPAIILLVRTRRFDHHRTMSHPPDLAAFAAVLADRSRAAMLLALMDGRALTATELATAGEVAASTASSHLGRLVEAGWLDVVRQGRHRYFRLRDADAASLLERLMTQTSQRVATVTVGPADAALRRARVCYDHLAGNCGTQLFERLHRSGCLATIDDAPMLTPDGEAWCIALGVDVAALRGQRRPLCRSCLDWSERRPHLAGALGAAVLARLLERGILRRQAQGRALTVTAGWERLLERLAVPA</sequence>
<dbReference type="STRING" id="445710.ATSB10_05050"/>
<dbReference type="PATRIC" id="fig|445710.3.peg.501"/>
<dbReference type="GO" id="GO:0003677">
    <property type="term" value="F:DNA binding"/>
    <property type="evidence" value="ECO:0007669"/>
    <property type="project" value="TreeGrafter"/>
</dbReference>
<dbReference type="InterPro" id="IPR000835">
    <property type="entry name" value="HTH_MarR-typ"/>
</dbReference>
<evidence type="ECO:0000313" key="3">
    <source>
        <dbReference type="Proteomes" id="UP000077255"/>
    </source>
</evidence>
<dbReference type="Proteomes" id="UP000077255">
    <property type="component" value="Chromosome"/>
</dbReference>
<dbReference type="GO" id="GO:0003700">
    <property type="term" value="F:DNA-binding transcription factor activity"/>
    <property type="evidence" value="ECO:0007669"/>
    <property type="project" value="InterPro"/>
</dbReference>
<gene>
    <name evidence="2" type="ORF">ATSB10_05050</name>
</gene>
<protein>
    <recommendedName>
        <fullName evidence="1">HTH arsR-type domain-containing protein</fullName>
    </recommendedName>
</protein>
<evidence type="ECO:0000259" key="1">
    <source>
        <dbReference type="PROSITE" id="PS50987"/>
    </source>
</evidence>
<dbReference type="InterPro" id="IPR036390">
    <property type="entry name" value="WH_DNA-bd_sf"/>
</dbReference>
<name>A0A161J718_9GAMM</name>
<dbReference type="Gene3D" id="1.10.10.10">
    <property type="entry name" value="Winged helix-like DNA-binding domain superfamily/Winged helix DNA-binding domain"/>
    <property type="match status" value="1"/>
</dbReference>
<dbReference type="PROSITE" id="PS50987">
    <property type="entry name" value="HTH_ARSR_2"/>
    <property type="match status" value="1"/>
</dbReference>
<evidence type="ECO:0000313" key="2">
    <source>
        <dbReference type="EMBL" id="AND67959.1"/>
    </source>
</evidence>
<dbReference type="InterPro" id="IPR011991">
    <property type="entry name" value="ArsR-like_HTH"/>
</dbReference>
<dbReference type="PANTHER" id="PTHR39168">
    <property type="entry name" value="TRANSCRIPTIONAL REGULATOR-RELATED"/>
    <property type="match status" value="1"/>
</dbReference>
<accession>A0A161J718</accession>
<dbReference type="GO" id="GO:0097063">
    <property type="term" value="F:cadmium ion sensor activity"/>
    <property type="evidence" value="ECO:0007669"/>
    <property type="project" value="TreeGrafter"/>
</dbReference>
<dbReference type="InterPro" id="IPR036388">
    <property type="entry name" value="WH-like_DNA-bd_sf"/>
</dbReference>